<sequence>MKHIIKLLLSGILLLSFGNSQAQNIEKQIKEATIALPEELREGATVMGYGTNGELSIIKKGTNDQICLADDPTKKGFQVSCYHKDLEPFMARGRELQKEKKTNQEIFDIRESEAKSGKLEMPKNASTLHIFYGENAEKGNYRYVVYIPWATPETTGLPLKPMVSGGPWIMDPGTHRAHIMISPPNSN</sequence>
<keyword evidence="1" id="KW-0732">Signal</keyword>
<dbReference type="Proteomes" id="UP001595616">
    <property type="component" value="Unassembled WGS sequence"/>
</dbReference>
<proteinExistence type="predicted"/>
<keyword evidence="3" id="KW-1185">Reference proteome</keyword>
<protein>
    <submittedName>
        <fullName evidence="2">Uncharacterized protein</fullName>
    </submittedName>
</protein>
<dbReference type="EMBL" id="JBHRYQ010000001">
    <property type="protein sequence ID" value="MFC3812591.1"/>
    <property type="molecule type" value="Genomic_DNA"/>
</dbReference>
<comment type="caution">
    <text evidence="2">The sequence shown here is derived from an EMBL/GenBank/DDBJ whole genome shotgun (WGS) entry which is preliminary data.</text>
</comment>
<evidence type="ECO:0000313" key="2">
    <source>
        <dbReference type="EMBL" id="MFC3812591.1"/>
    </source>
</evidence>
<evidence type="ECO:0000256" key="1">
    <source>
        <dbReference type="SAM" id="SignalP"/>
    </source>
</evidence>
<dbReference type="RefSeq" id="WP_379839474.1">
    <property type="nucleotide sequence ID" value="NZ_JBHRYQ010000001.1"/>
</dbReference>
<feature type="chain" id="PRO_5046438115" evidence="1">
    <location>
        <begin position="23"/>
        <end position="187"/>
    </location>
</feature>
<organism evidence="2 3">
    <name type="scientific">Lacihabitans lacunae</name>
    <dbReference type="NCBI Taxonomy" id="1028214"/>
    <lineage>
        <taxon>Bacteria</taxon>
        <taxon>Pseudomonadati</taxon>
        <taxon>Bacteroidota</taxon>
        <taxon>Cytophagia</taxon>
        <taxon>Cytophagales</taxon>
        <taxon>Leadbetterellaceae</taxon>
        <taxon>Lacihabitans</taxon>
    </lineage>
</organism>
<accession>A0ABV7Z084</accession>
<evidence type="ECO:0000313" key="3">
    <source>
        <dbReference type="Proteomes" id="UP001595616"/>
    </source>
</evidence>
<gene>
    <name evidence="2" type="ORF">ACFOOI_18160</name>
</gene>
<feature type="signal peptide" evidence="1">
    <location>
        <begin position="1"/>
        <end position="22"/>
    </location>
</feature>
<name>A0ABV7Z084_9BACT</name>
<reference evidence="3" key="1">
    <citation type="journal article" date="2019" name="Int. J. Syst. Evol. Microbiol.">
        <title>The Global Catalogue of Microorganisms (GCM) 10K type strain sequencing project: providing services to taxonomists for standard genome sequencing and annotation.</title>
        <authorList>
            <consortium name="The Broad Institute Genomics Platform"/>
            <consortium name="The Broad Institute Genome Sequencing Center for Infectious Disease"/>
            <person name="Wu L."/>
            <person name="Ma J."/>
        </authorList>
    </citation>
    <scope>NUCLEOTIDE SEQUENCE [LARGE SCALE GENOMIC DNA]</scope>
    <source>
        <strain evidence="3">CECT 7956</strain>
    </source>
</reference>